<dbReference type="InterPro" id="IPR046960">
    <property type="entry name" value="PPR_At4g14850-like_plant"/>
</dbReference>
<proteinExistence type="predicted"/>
<dbReference type="AlphaFoldDB" id="A0ABD1NQL6"/>
<dbReference type="Proteomes" id="UP001604336">
    <property type="component" value="Unassembled WGS sequence"/>
</dbReference>
<accession>A0ABD1NQL6</accession>
<evidence type="ECO:0000256" key="2">
    <source>
        <dbReference type="PROSITE-ProRule" id="PRU00708"/>
    </source>
</evidence>
<dbReference type="PROSITE" id="PS51375">
    <property type="entry name" value="PPR"/>
    <property type="match status" value="1"/>
</dbReference>
<dbReference type="InterPro" id="IPR011990">
    <property type="entry name" value="TPR-like_helical_dom_sf"/>
</dbReference>
<dbReference type="PANTHER" id="PTHR24015:SF739">
    <property type="entry name" value="OS03G0644200 PROTEIN"/>
    <property type="match status" value="1"/>
</dbReference>
<evidence type="ECO:0000313" key="3">
    <source>
        <dbReference type="EMBL" id="KAL2453697.1"/>
    </source>
</evidence>
<organism evidence="3 5">
    <name type="scientific">Abeliophyllum distichum</name>
    <dbReference type="NCBI Taxonomy" id="126358"/>
    <lineage>
        <taxon>Eukaryota</taxon>
        <taxon>Viridiplantae</taxon>
        <taxon>Streptophyta</taxon>
        <taxon>Embryophyta</taxon>
        <taxon>Tracheophyta</taxon>
        <taxon>Spermatophyta</taxon>
        <taxon>Magnoliopsida</taxon>
        <taxon>eudicotyledons</taxon>
        <taxon>Gunneridae</taxon>
        <taxon>Pentapetalae</taxon>
        <taxon>asterids</taxon>
        <taxon>lamiids</taxon>
        <taxon>Lamiales</taxon>
        <taxon>Oleaceae</taxon>
        <taxon>Forsythieae</taxon>
        <taxon>Abeliophyllum</taxon>
    </lineage>
</organism>
<gene>
    <name evidence="4" type="ORF">Adt_36715</name>
    <name evidence="3" type="ORF">Adt_48807</name>
</gene>
<protein>
    <submittedName>
        <fullName evidence="3">Pentatricopeptide repeat-containing protein</fullName>
    </submittedName>
</protein>
<evidence type="ECO:0000256" key="1">
    <source>
        <dbReference type="ARBA" id="ARBA00022737"/>
    </source>
</evidence>
<dbReference type="Pfam" id="PF13041">
    <property type="entry name" value="PPR_2"/>
    <property type="match status" value="1"/>
</dbReference>
<dbReference type="Gene3D" id="1.25.40.10">
    <property type="entry name" value="Tetratricopeptide repeat domain"/>
    <property type="match status" value="1"/>
</dbReference>
<dbReference type="InterPro" id="IPR002885">
    <property type="entry name" value="PPR_rpt"/>
</dbReference>
<evidence type="ECO:0000313" key="5">
    <source>
        <dbReference type="Proteomes" id="UP001604336"/>
    </source>
</evidence>
<dbReference type="EMBL" id="JBFOLK010000597">
    <property type="protein sequence ID" value="KAL2453697.1"/>
    <property type="molecule type" value="Genomic_DNA"/>
</dbReference>
<dbReference type="FunFam" id="1.25.40.10:FF:000196">
    <property type="entry name" value="Pentatricopeptide repeat-containing protein At4g14850"/>
    <property type="match status" value="1"/>
</dbReference>
<evidence type="ECO:0000313" key="4">
    <source>
        <dbReference type="EMBL" id="KAL2475979.1"/>
    </source>
</evidence>
<keyword evidence="1" id="KW-0677">Repeat</keyword>
<comment type="caution">
    <text evidence="3">The sequence shown here is derived from an EMBL/GenBank/DDBJ whole genome shotgun (WGS) entry which is preliminary data.</text>
</comment>
<dbReference type="PANTHER" id="PTHR24015">
    <property type="entry name" value="OS07G0578800 PROTEIN-RELATED"/>
    <property type="match status" value="1"/>
</dbReference>
<keyword evidence="5" id="KW-1185">Reference proteome</keyword>
<reference evidence="5" key="2">
    <citation type="submission" date="2024-07" db="EMBL/GenBank/DDBJ databases">
        <title>Two chromosome-level genome assemblies of Korean endemic species Abeliophyllum distichum and Forsythia ovata (Oleaceae).</title>
        <authorList>
            <person name="Jang H."/>
        </authorList>
    </citation>
    <scope>NUCLEOTIDE SEQUENCE [LARGE SCALE GENOMIC DNA]</scope>
</reference>
<name>A0ABD1NQL6_9LAMI</name>
<reference evidence="3" key="1">
    <citation type="submission" date="2024-07" db="EMBL/GenBank/DDBJ databases">
        <title>Two chromosome-level genome assemblies of Korean endemic species Abeliophyllum distichum and Forsythia ovata (Oleaceae).</title>
        <authorList>
            <person name="Mun J.H."/>
        </authorList>
    </citation>
    <scope>NUCLEOTIDE SEQUENCE</scope>
    <source>
        <strain evidence="3">KNKB198505000391</strain>
        <tissue evidence="3">Leaf</tissue>
    </source>
</reference>
<dbReference type="NCBIfam" id="TIGR00756">
    <property type="entry name" value="PPR"/>
    <property type="match status" value="2"/>
</dbReference>
<dbReference type="EMBL" id="JBFOLK010000011">
    <property type="protein sequence ID" value="KAL2475979.1"/>
    <property type="molecule type" value="Genomic_DNA"/>
</dbReference>
<feature type="repeat" description="PPR" evidence="2">
    <location>
        <begin position="69"/>
        <end position="103"/>
    </location>
</feature>
<sequence length="170" mass="19010">MSERQKLAELLKKCSRNLFLDQGKEVYGAVVRKGYGFDLMVNNDRIDMYGKCGRMSHVCEVFDGMLERNVVSWTVLMCGYSQEGNAKASLSLFGHMGFSGVKPNEYTFSTNIKACAFLSVLENGMQIHGLNTKSGFDGYHVVEIQSSICSRNVEKSVTLNRCFMKCQLGV</sequence>